<dbReference type="Gene3D" id="3.30.1150.10">
    <property type="match status" value="1"/>
</dbReference>
<feature type="compositionally biased region" description="Polar residues" evidence="10">
    <location>
        <begin position="60"/>
        <end position="75"/>
    </location>
</feature>
<dbReference type="GO" id="GO:0031992">
    <property type="term" value="F:energy transducer activity"/>
    <property type="evidence" value="ECO:0007669"/>
    <property type="project" value="TreeGrafter"/>
</dbReference>
<evidence type="ECO:0000256" key="1">
    <source>
        <dbReference type="ARBA" id="ARBA00004383"/>
    </source>
</evidence>
<evidence type="ECO:0000313" key="13">
    <source>
        <dbReference type="EMBL" id="OIR15994.1"/>
    </source>
</evidence>
<dbReference type="InterPro" id="IPR037682">
    <property type="entry name" value="TonB_C"/>
</dbReference>
<dbReference type="NCBIfam" id="TIGR01352">
    <property type="entry name" value="tonB_Cterm"/>
    <property type="match status" value="1"/>
</dbReference>
<dbReference type="InterPro" id="IPR051045">
    <property type="entry name" value="TonB-dependent_transducer"/>
</dbReference>
<feature type="transmembrane region" description="Helical" evidence="11">
    <location>
        <begin position="16"/>
        <end position="38"/>
    </location>
</feature>
<dbReference type="GO" id="GO:0098797">
    <property type="term" value="C:plasma membrane protein complex"/>
    <property type="evidence" value="ECO:0007669"/>
    <property type="project" value="TreeGrafter"/>
</dbReference>
<evidence type="ECO:0000256" key="4">
    <source>
        <dbReference type="ARBA" id="ARBA00022475"/>
    </source>
</evidence>
<keyword evidence="9 11" id="KW-0472">Membrane</keyword>
<proteinExistence type="inferred from homology"/>
<keyword evidence="5" id="KW-0997">Cell inner membrane</keyword>
<feature type="domain" description="TonB C-terminal" evidence="12">
    <location>
        <begin position="192"/>
        <end position="289"/>
    </location>
</feature>
<keyword evidence="4" id="KW-1003">Cell membrane</keyword>
<evidence type="ECO:0000256" key="6">
    <source>
        <dbReference type="ARBA" id="ARBA00022692"/>
    </source>
</evidence>
<dbReference type="Pfam" id="PF03544">
    <property type="entry name" value="TonB_C"/>
    <property type="match status" value="1"/>
</dbReference>
<evidence type="ECO:0000256" key="11">
    <source>
        <dbReference type="SAM" id="Phobius"/>
    </source>
</evidence>
<evidence type="ECO:0000256" key="2">
    <source>
        <dbReference type="ARBA" id="ARBA00006555"/>
    </source>
</evidence>
<gene>
    <name evidence="13" type="ORF">GALL_34980</name>
</gene>
<feature type="region of interest" description="Disordered" evidence="10">
    <location>
        <begin position="60"/>
        <end position="96"/>
    </location>
</feature>
<accession>A0A1J5T549</accession>
<evidence type="ECO:0000259" key="12">
    <source>
        <dbReference type="PROSITE" id="PS52015"/>
    </source>
</evidence>
<evidence type="ECO:0000256" key="10">
    <source>
        <dbReference type="SAM" id="MobiDB-lite"/>
    </source>
</evidence>
<evidence type="ECO:0000256" key="8">
    <source>
        <dbReference type="ARBA" id="ARBA00022989"/>
    </source>
</evidence>
<evidence type="ECO:0000256" key="3">
    <source>
        <dbReference type="ARBA" id="ARBA00022448"/>
    </source>
</evidence>
<comment type="caution">
    <text evidence="13">The sequence shown here is derived from an EMBL/GenBank/DDBJ whole genome shotgun (WGS) entry which is preliminary data.</text>
</comment>
<reference evidence="13" key="1">
    <citation type="submission" date="2016-10" db="EMBL/GenBank/DDBJ databases">
        <title>Sequence of Gallionella enrichment culture.</title>
        <authorList>
            <person name="Poehlein A."/>
            <person name="Muehling M."/>
            <person name="Daniel R."/>
        </authorList>
    </citation>
    <scope>NUCLEOTIDE SEQUENCE</scope>
</reference>
<keyword evidence="8 11" id="KW-1133">Transmembrane helix</keyword>
<keyword evidence="6 11" id="KW-0812">Transmembrane</keyword>
<dbReference type="GO" id="GO:0015031">
    <property type="term" value="P:protein transport"/>
    <property type="evidence" value="ECO:0007669"/>
    <property type="project" value="UniProtKB-KW"/>
</dbReference>
<dbReference type="PANTHER" id="PTHR33446:SF11">
    <property type="entry name" value="TONB3"/>
    <property type="match status" value="1"/>
</dbReference>
<comment type="subcellular location">
    <subcellularLocation>
        <location evidence="1">Cell inner membrane</location>
        <topology evidence="1">Single-pass membrane protein</topology>
        <orientation evidence="1">Periplasmic side</orientation>
    </subcellularLocation>
</comment>
<evidence type="ECO:0000256" key="5">
    <source>
        <dbReference type="ARBA" id="ARBA00022519"/>
    </source>
</evidence>
<keyword evidence="3" id="KW-0813">Transport</keyword>
<dbReference type="SUPFAM" id="SSF74653">
    <property type="entry name" value="TolA/TonB C-terminal domain"/>
    <property type="match status" value="1"/>
</dbReference>
<sequence length="292" mass="32985">MKQRLANVLQQSGQRLTFAVLLSFALHTFFLFGITFVVPNSKNIPTLSQPLEVVLVNSKSSRRPNNATAYAQNNLDGGGNTEDDRHAKTPFPVLGDAQHFTPEQTAQRLRQTQQESQRLLTRNKSDFSVAQNKTQQQNQDSSNAEGHDLVQRSLEIVRLEAQINKNLSMYEKMPKRKFIGARTQEYRYAQYVEDWRAKVERIGNLNYPEIARAQKIYGSLTLTVSIRSNGSVEDIEINRSSGQRILDASAVRIVKLSAPFPPFPPDIAKDTDILSITRTWTFTSSDKLESGE</sequence>
<evidence type="ECO:0000256" key="9">
    <source>
        <dbReference type="ARBA" id="ARBA00023136"/>
    </source>
</evidence>
<comment type="similarity">
    <text evidence="2">Belongs to the TonB family.</text>
</comment>
<dbReference type="GO" id="GO:0055085">
    <property type="term" value="P:transmembrane transport"/>
    <property type="evidence" value="ECO:0007669"/>
    <property type="project" value="InterPro"/>
</dbReference>
<dbReference type="PROSITE" id="PS52015">
    <property type="entry name" value="TONB_CTD"/>
    <property type="match status" value="1"/>
</dbReference>
<organism evidence="13">
    <name type="scientific">mine drainage metagenome</name>
    <dbReference type="NCBI Taxonomy" id="410659"/>
    <lineage>
        <taxon>unclassified sequences</taxon>
        <taxon>metagenomes</taxon>
        <taxon>ecological metagenomes</taxon>
    </lineage>
</organism>
<dbReference type="AlphaFoldDB" id="A0A1J5T549"/>
<dbReference type="EMBL" id="MLJW01000008">
    <property type="protein sequence ID" value="OIR15994.1"/>
    <property type="molecule type" value="Genomic_DNA"/>
</dbReference>
<protein>
    <submittedName>
        <fullName evidence="13">Transport protein TonB</fullName>
    </submittedName>
</protein>
<keyword evidence="7" id="KW-0653">Protein transport</keyword>
<dbReference type="PANTHER" id="PTHR33446">
    <property type="entry name" value="PROTEIN TONB-RELATED"/>
    <property type="match status" value="1"/>
</dbReference>
<dbReference type="InterPro" id="IPR006260">
    <property type="entry name" value="TonB/TolA_C"/>
</dbReference>
<name>A0A1J5T549_9ZZZZ</name>
<evidence type="ECO:0000256" key="7">
    <source>
        <dbReference type="ARBA" id="ARBA00022927"/>
    </source>
</evidence>